<evidence type="ECO:0000256" key="6">
    <source>
        <dbReference type="ARBA" id="ARBA00022822"/>
    </source>
</evidence>
<evidence type="ECO:0000313" key="11">
    <source>
        <dbReference type="EMBL" id="TYC46930.1"/>
    </source>
</evidence>
<evidence type="ECO:0000256" key="9">
    <source>
        <dbReference type="HAMAP-Rule" id="MF_00134"/>
    </source>
</evidence>
<dbReference type="GO" id="GO:0004640">
    <property type="term" value="F:phosphoribosylanthranilate isomerase activity"/>
    <property type="evidence" value="ECO:0007669"/>
    <property type="project" value="TreeGrafter"/>
</dbReference>
<evidence type="ECO:0000256" key="3">
    <source>
        <dbReference type="ARBA" id="ARBA00008737"/>
    </source>
</evidence>
<keyword evidence="4 9" id="KW-0028">Amino-acid biosynthesis</keyword>
<comment type="pathway">
    <text evidence="2 9">Amino-acid biosynthesis; L-tryptophan biosynthesis; L-tryptophan from chorismate: step 4/5.</text>
</comment>
<evidence type="ECO:0000256" key="1">
    <source>
        <dbReference type="ARBA" id="ARBA00001633"/>
    </source>
</evidence>
<dbReference type="InterPro" id="IPR011060">
    <property type="entry name" value="RibuloseP-bd_barrel"/>
</dbReference>
<keyword evidence="5 9" id="KW-0210">Decarboxylase</keyword>
<dbReference type="GO" id="GO:0004425">
    <property type="term" value="F:indole-3-glycerol-phosphate synthase activity"/>
    <property type="evidence" value="ECO:0007669"/>
    <property type="project" value="UniProtKB-UniRule"/>
</dbReference>
<dbReference type="CDD" id="cd00331">
    <property type="entry name" value="IGPS"/>
    <property type="match status" value="1"/>
</dbReference>
<dbReference type="SUPFAM" id="SSF51366">
    <property type="entry name" value="Ribulose-phoshate binding barrel"/>
    <property type="match status" value="1"/>
</dbReference>
<name>A0A6P2CLR3_9LACO</name>
<keyword evidence="12" id="KW-1185">Reference proteome</keyword>
<dbReference type="InterPro" id="IPR001468">
    <property type="entry name" value="Indole-3-GlycerolPSynthase_CS"/>
</dbReference>
<evidence type="ECO:0000256" key="8">
    <source>
        <dbReference type="ARBA" id="ARBA00023239"/>
    </source>
</evidence>
<proteinExistence type="inferred from homology"/>
<evidence type="ECO:0000256" key="2">
    <source>
        <dbReference type="ARBA" id="ARBA00004696"/>
    </source>
</evidence>
<comment type="catalytic activity">
    <reaction evidence="1 9">
        <text>1-(2-carboxyphenylamino)-1-deoxy-D-ribulose 5-phosphate + H(+) = (1S,2R)-1-C-(indol-3-yl)glycerol 3-phosphate + CO2 + H2O</text>
        <dbReference type="Rhea" id="RHEA:23476"/>
        <dbReference type="ChEBI" id="CHEBI:15377"/>
        <dbReference type="ChEBI" id="CHEBI:15378"/>
        <dbReference type="ChEBI" id="CHEBI:16526"/>
        <dbReference type="ChEBI" id="CHEBI:58613"/>
        <dbReference type="ChEBI" id="CHEBI:58866"/>
        <dbReference type="EC" id="4.1.1.48"/>
    </reaction>
</comment>
<dbReference type="InterPro" id="IPR013785">
    <property type="entry name" value="Aldolase_TIM"/>
</dbReference>
<comment type="similarity">
    <text evidence="3 9">Belongs to the TrpC family.</text>
</comment>
<dbReference type="AlphaFoldDB" id="A0A6P2CLR3"/>
<dbReference type="InterPro" id="IPR013798">
    <property type="entry name" value="Indole-3-glycerol_P_synth_dom"/>
</dbReference>
<dbReference type="UniPathway" id="UPA00035">
    <property type="reaction ID" value="UER00043"/>
</dbReference>
<dbReference type="PROSITE" id="PS00614">
    <property type="entry name" value="IGPS"/>
    <property type="match status" value="1"/>
</dbReference>
<dbReference type="HAMAP" id="MF_00134_B">
    <property type="entry name" value="IGPS_B"/>
    <property type="match status" value="1"/>
</dbReference>
<evidence type="ECO:0000256" key="4">
    <source>
        <dbReference type="ARBA" id="ARBA00022605"/>
    </source>
</evidence>
<comment type="caution">
    <text evidence="11">The sequence shown here is derived from an EMBL/GenBank/DDBJ whole genome shotgun (WGS) entry which is preliminary data.</text>
</comment>
<dbReference type="EMBL" id="SDGY01000001">
    <property type="protein sequence ID" value="TYC46930.1"/>
    <property type="molecule type" value="Genomic_DNA"/>
</dbReference>
<gene>
    <name evidence="9 11" type="primary">trpC</name>
    <name evidence="11" type="ORF">ESZ47_01950</name>
</gene>
<dbReference type="PANTHER" id="PTHR22854:SF2">
    <property type="entry name" value="INDOLE-3-GLYCEROL-PHOSPHATE SYNTHASE"/>
    <property type="match status" value="1"/>
</dbReference>
<dbReference type="FunFam" id="3.20.20.70:FF:000024">
    <property type="entry name" value="Indole-3-glycerol phosphate synthase"/>
    <property type="match status" value="1"/>
</dbReference>
<dbReference type="RefSeq" id="WP_148604278.1">
    <property type="nucleotide sequence ID" value="NZ_SDGY01000001.1"/>
</dbReference>
<dbReference type="NCBIfam" id="NF001377">
    <property type="entry name" value="PRK00278.2-4"/>
    <property type="match status" value="1"/>
</dbReference>
<sequence length="262" mass="29222">MILDDLVNATQQNMLKRREKKSLNSLKKEVNNIPSSNTFSFEKNLNQSNISIIAEIKQASPSKGQIVSPEKFNYQQIADDYKNAGVDAISVLTEESYFKGSLGILTDVAARNDIPTLRKDFIIDPYMIYEAKVAGAQIILLIVAILTDDKLGEYLSLADKLGLSVIVEAHNDEEIKRAVSARARIIGVNNRNLKNFTVDFNNTIRLRKLVPADILFISESGIKNRTDVETLEQNGVNGILVGETFMRATDKIAKINQLRGHE</sequence>
<dbReference type="Pfam" id="PF00218">
    <property type="entry name" value="IGPS"/>
    <property type="match status" value="1"/>
</dbReference>
<evidence type="ECO:0000256" key="5">
    <source>
        <dbReference type="ARBA" id="ARBA00022793"/>
    </source>
</evidence>
<dbReference type="PANTHER" id="PTHR22854">
    <property type="entry name" value="TRYPTOPHAN BIOSYNTHESIS PROTEIN"/>
    <property type="match status" value="1"/>
</dbReference>
<protein>
    <recommendedName>
        <fullName evidence="9">Indole-3-glycerol phosphate synthase</fullName>
        <shortName evidence="9">IGPS</shortName>
        <ecNumber evidence="9">4.1.1.48</ecNumber>
    </recommendedName>
</protein>
<keyword evidence="7 9" id="KW-0057">Aromatic amino acid biosynthesis</keyword>
<evidence type="ECO:0000256" key="7">
    <source>
        <dbReference type="ARBA" id="ARBA00023141"/>
    </source>
</evidence>
<organism evidence="11 12">
    <name type="scientific">Leuconostoc litchii</name>
    <dbReference type="NCBI Taxonomy" id="1981069"/>
    <lineage>
        <taxon>Bacteria</taxon>
        <taxon>Bacillati</taxon>
        <taxon>Bacillota</taxon>
        <taxon>Bacilli</taxon>
        <taxon>Lactobacillales</taxon>
        <taxon>Lactobacillaceae</taxon>
        <taxon>Leuconostoc</taxon>
    </lineage>
</organism>
<dbReference type="EC" id="4.1.1.48" evidence="9"/>
<dbReference type="InterPro" id="IPR045186">
    <property type="entry name" value="Indole-3-glycerol_P_synth"/>
</dbReference>
<dbReference type="Gene3D" id="3.20.20.70">
    <property type="entry name" value="Aldolase class I"/>
    <property type="match status" value="1"/>
</dbReference>
<keyword evidence="6 9" id="KW-0822">Tryptophan biosynthesis</keyword>
<evidence type="ECO:0000259" key="10">
    <source>
        <dbReference type="Pfam" id="PF00218"/>
    </source>
</evidence>
<keyword evidence="8 9" id="KW-0456">Lyase</keyword>
<feature type="domain" description="Indole-3-glycerol phosphate synthase" evidence="10">
    <location>
        <begin position="3"/>
        <end position="258"/>
    </location>
</feature>
<dbReference type="GO" id="GO:0000162">
    <property type="term" value="P:L-tryptophan biosynthetic process"/>
    <property type="evidence" value="ECO:0007669"/>
    <property type="project" value="UniProtKB-UniRule"/>
</dbReference>
<reference evidence="11 12" key="1">
    <citation type="submission" date="2019-01" db="EMBL/GenBank/DDBJ databases">
        <title>Leuconostoc litchii sp. nov., a novel lactic acid bacterium isolated from lychee.</title>
        <authorList>
            <person name="Wang L.-T."/>
        </authorList>
    </citation>
    <scope>NUCLEOTIDE SEQUENCE [LARGE SCALE GENOMIC DNA]</scope>
    <source>
        <strain evidence="11 12">MB7</strain>
    </source>
</reference>
<evidence type="ECO:0000313" key="12">
    <source>
        <dbReference type="Proteomes" id="UP000442244"/>
    </source>
</evidence>
<dbReference type="Proteomes" id="UP000442244">
    <property type="component" value="Unassembled WGS sequence"/>
</dbReference>
<accession>A0A6P2CLR3</accession>
<dbReference type="OrthoDB" id="9804217at2"/>